<comment type="subunit">
    <text evidence="11">Homodimer.</text>
</comment>
<reference evidence="13 14" key="1">
    <citation type="submission" date="2016-11" db="EMBL/GenBank/DDBJ databases">
        <title>Complete genome sequence of the aerobically denitrifying bacterium Chelatococcus daeguensis TAD1.</title>
        <authorList>
            <person name="Yang Y."/>
            <person name="Huang S."/>
            <person name="Lin E."/>
        </authorList>
    </citation>
    <scope>NUCLEOTIDE SEQUENCE [LARGE SCALE GENOMIC DNA]</scope>
    <source>
        <strain evidence="13 14">TAD1</strain>
    </source>
</reference>
<keyword evidence="8 11" id="KW-0028">Amino-acid biosynthesis</keyword>
<dbReference type="InterPro" id="IPR038019">
    <property type="entry name" value="PRib_AMP_CycHydrolase_sf"/>
</dbReference>
<comment type="similarity">
    <text evidence="11">Belongs to the PRA-CH family.</text>
</comment>
<evidence type="ECO:0000256" key="3">
    <source>
        <dbReference type="ARBA" id="ARBA00005169"/>
    </source>
</evidence>
<evidence type="ECO:0000256" key="5">
    <source>
        <dbReference type="ARBA" id="ARBA00007731"/>
    </source>
</evidence>
<accession>A0AAC9JQH2</accession>
<dbReference type="Proteomes" id="UP000182703">
    <property type="component" value="Chromosome"/>
</dbReference>
<dbReference type="InterPro" id="IPR026660">
    <property type="entry name" value="PRA-CH"/>
</dbReference>
<keyword evidence="11" id="KW-0479">Metal-binding</keyword>
<feature type="binding site" evidence="11">
    <location>
        <position position="94"/>
    </location>
    <ligand>
        <name>Mg(2+)</name>
        <dbReference type="ChEBI" id="CHEBI:18420"/>
    </ligand>
</feature>
<dbReference type="PANTHER" id="PTHR42945">
    <property type="entry name" value="HISTIDINE BIOSYNTHESIS BIFUNCTIONAL PROTEIN"/>
    <property type="match status" value="1"/>
</dbReference>
<feature type="binding site" evidence="11">
    <location>
        <position position="113"/>
    </location>
    <ligand>
        <name>Zn(2+)</name>
        <dbReference type="ChEBI" id="CHEBI:29105"/>
        <note>ligand shared between dimeric partners</note>
    </ligand>
</feature>
<keyword evidence="7 11" id="KW-0963">Cytoplasm</keyword>
<evidence type="ECO:0000259" key="12">
    <source>
        <dbReference type="Pfam" id="PF01502"/>
    </source>
</evidence>
<evidence type="ECO:0000313" key="14">
    <source>
        <dbReference type="Proteomes" id="UP000182703"/>
    </source>
</evidence>
<dbReference type="GO" id="GO:0000287">
    <property type="term" value="F:magnesium ion binding"/>
    <property type="evidence" value="ECO:0007669"/>
    <property type="project" value="UniProtKB-UniRule"/>
</dbReference>
<protein>
    <recommendedName>
        <fullName evidence="11">Phosphoribosyl-AMP cyclohydrolase</fullName>
        <shortName evidence="11">PRA-CH</shortName>
        <ecNumber evidence="11">3.5.4.19</ecNumber>
    </recommendedName>
</protein>
<feature type="binding site" evidence="11">
    <location>
        <position position="120"/>
    </location>
    <ligand>
        <name>Zn(2+)</name>
        <dbReference type="ChEBI" id="CHEBI:29105"/>
        <note>ligand shared between dimeric partners</note>
    </ligand>
</feature>
<gene>
    <name evidence="11" type="primary">hisI</name>
    <name evidence="13" type="ORF">BOQ54_11650</name>
</gene>
<dbReference type="GO" id="GO:0004635">
    <property type="term" value="F:phosphoribosyl-AMP cyclohydrolase activity"/>
    <property type="evidence" value="ECO:0007669"/>
    <property type="project" value="UniProtKB-UniRule"/>
</dbReference>
<evidence type="ECO:0000256" key="6">
    <source>
        <dbReference type="ARBA" id="ARBA00008299"/>
    </source>
</evidence>
<keyword evidence="9 11" id="KW-0378">Hydrolase</keyword>
<dbReference type="Pfam" id="PF01502">
    <property type="entry name" value="PRA-CH"/>
    <property type="match status" value="1"/>
</dbReference>
<organism evidence="13 14">
    <name type="scientific">Chelatococcus daeguensis</name>
    <dbReference type="NCBI Taxonomy" id="444444"/>
    <lineage>
        <taxon>Bacteria</taxon>
        <taxon>Pseudomonadati</taxon>
        <taxon>Pseudomonadota</taxon>
        <taxon>Alphaproteobacteria</taxon>
        <taxon>Hyphomicrobiales</taxon>
        <taxon>Chelatococcaceae</taxon>
        <taxon>Chelatococcus</taxon>
    </lineage>
</organism>
<name>A0AAC9JQH2_9HYPH</name>
<sequence>MCERCDFIAARGSKADVEEGDRLMPAFDANGLLTCVTTDAATGEVLMVAHMNAEALARTVETGEAWYWSRSRASLWHKGDTSGQIQTVVEMRVDCDQDAIVLKVEVGGDGGCCHTGRRSCFYRRVITEPDGRGRLVFDDAA</sequence>
<keyword evidence="14" id="KW-1185">Reference proteome</keyword>
<evidence type="ECO:0000313" key="13">
    <source>
        <dbReference type="EMBL" id="APF37903.1"/>
    </source>
</evidence>
<comment type="similarity">
    <text evidence="6">In the N-terminal section; belongs to the PRA-CH family.</text>
</comment>
<dbReference type="GO" id="GO:0008270">
    <property type="term" value="F:zinc ion binding"/>
    <property type="evidence" value="ECO:0007669"/>
    <property type="project" value="UniProtKB-UniRule"/>
</dbReference>
<comment type="subcellular location">
    <subcellularLocation>
        <location evidence="11">Cytoplasm</location>
    </subcellularLocation>
</comment>
<dbReference type="RefSeq" id="WP_055457287.1">
    <property type="nucleotide sequence ID" value="NZ_CP018095.1"/>
</dbReference>
<comment type="cofactor">
    <cofactor evidence="11">
        <name>Zn(2+)</name>
        <dbReference type="ChEBI" id="CHEBI:29105"/>
    </cofactor>
    <text evidence="11">Binds 1 zinc ion per subunit.</text>
</comment>
<evidence type="ECO:0000256" key="9">
    <source>
        <dbReference type="ARBA" id="ARBA00022801"/>
    </source>
</evidence>
<dbReference type="KEGG" id="cdq:BOQ54_11650"/>
<keyword evidence="11" id="KW-0460">Magnesium</keyword>
<feature type="binding site" evidence="11">
    <location>
        <position position="98"/>
    </location>
    <ligand>
        <name>Mg(2+)</name>
        <dbReference type="ChEBI" id="CHEBI:18420"/>
    </ligand>
</feature>
<dbReference type="PANTHER" id="PTHR42945:SF1">
    <property type="entry name" value="HISTIDINE BIOSYNTHESIS BIFUNCTIONAL PROTEIN HIS7"/>
    <property type="match status" value="1"/>
</dbReference>
<evidence type="ECO:0000256" key="10">
    <source>
        <dbReference type="ARBA" id="ARBA00023102"/>
    </source>
</evidence>
<dbReference type="InterPro" id="IPR002496">
    <property type="entry name" value="PRib_AMP_CycHydrolase_dom"/>
</dbReference>
<keyword evidence="11" id="KW-0862">Zinc</keyword>
<comment type="catalytic activity">
    <reaction evidence="2">
        <text>1-(5-phospho-beta-D-ribosyl)-ATP + H2O = 1-(5-phospho-beta-D-ribosyl)-5'-AMP + diphosphate + H(+)</text>
        <dbReference type="Rhea" id="RHEA:22828"/>
        <dbReference type="ChEBI" id="CHEBI:15377"/>
        <dbReference type="ChEBI" id="CHEBI:15378"/>
        <dbReference type="ChEBI" id="CHEBI:33019"/>
        <dbReference type="ChEBI" id="CHEBI:59457"/>
        <dbReference type="ChEBI" id="CHEBI:73183"/>
        <dbReference type="EC" id="3.6.1.31"/>
    </reaction>
</comment>
<evidence type="ECO:0000256" key="4">
    <source>
        <dbReference type="ARBA" id="ARBA00005204"/>
    </source>
</evidence>
<dbReference type="GO" id="GO:0004636">
    <property type="term" value="F:phosphoribosyl-ATP diphosphatase activity"/>
    <property type="evidence" value="ECO:0007669"/>
    <property type="project" value="UniProtKB-EC"/>
</dbReference>
<dbReference type="EC" id="3.5.4.19" evidence="11"/>
<dbReference type="NCBIfam" id="NF000768">
    <property type="entry name" value="PRK00051.1"/>
    <property type="match status" value="1"/>
</dbReference>
<evidence type="ECO:0000256" key="7">
    <source>
        <dbReference type="ARBA" id="ARBA00022490"/>
    </source>
</evidence>
<dbReference type="GO" id="GO:0000105">
    <property type="term" value="P:L-histidine biosynthetic process"/>
    <property type="evidence" value="ECO:0007669"/>
    <property type="project" value="UniProtKB-UniRule"/>
</dbReference>
<comment type="cofactor">
    <cofactor evidence="11">
        <name>Mg(2+)</name>
        <dbReference type="ChEBI" id="CHEBI:18420"/>
    </cofactor>
    <text evidence="11">Binds 1 Mg(2+) ion per subunit.</text>
</comment>
<dbReference type="EMBL" id="CP018095">
    <property type="protein sequence ID" value="APF37903.1"/>
    <property type="molecule type" value="Genomic_DNA"/>
</dbReference>
<dbReference type="GO" id="GO:0005737">
    <property type="term" value="C:cytoplasm"/>
    <property type="evidence" value="ECO:0007669"/>
    <property type="project" value="UniProtKB-SubCell"/>
</dbReference>
<feature type="binding site" evidence="11">
    <location>
        <position position="95"/>
    </location>
    <ligand>
        <name>Zn(2+)</name>
        <dbReference type="ChEBI" id="CHEBI:29105"/>
        <note>ligand shared between dimeric partners</note>
    </ligand>
</feature>
<comment type="similarity">
    <text evidence="5">In the C-terminal section; belongs to the PRA-PH family.</text>
</comment>
<evidence type="ECO:0000256" key="8">
    <source>
        <dbReference type="ARBA" id="ARBA00022605"/>
    </source>
</evidence>
<dbReference type="SUPFAM" id="SSF141734">
    <property type="entry name" value="HisI-like"/>
    <property type="match status" value="1"/>
</dbReference>
<comment type="catalytic activity">
    <reaction evidence="1 11">
        <text>1-(5-phospho-beta-D-ribosyl)-5'-AMP + H2O = 1-(5-phospho-beta-D-ribosyl)-5-[(5-phospho-beta-D-ribosylamino)methylideneamino]imidazole-4-carboxamide</text>
        <dbReference type="Rhea" id="RHEA:20049"/>
        <dbReference type="ChEBI" id="CHEBI:15377"/>
        <dbReference type="ChEBI" id="CHEBI:58435"/>
        <dbReference type="ChEBI" id="CHEBI:59457"/>
        <dbReference type="EC" id="3.5.4.19"/>
    </reaction>
</comment>
<evidence type="ECO:0000256" key="1">
    <source>
        <dbReference type="ARBA" id="ARBA00000024"/>
    </source>
</evidence>
<comment type="function">
    <text evidence="11">Catalyzes the hydrolysis of the adenine ring of phosphoribosyl-AMP.</text>
</comment>
<dbReference type="AlphaFoldDB" id="A0AAC9JQH2"/>
<evidence type="ECO:0000256" key="2">
    <source>
        <dbReference type="ARBA" id="ARBA00001460"/>
    </source>
</evidence>
<proteinExistence type="inferred from homology"/>
<dbReference type="FunFam" id="3.10.20.810:FF:000001">
    <property type="entry name" value="Histidine biosynthesis bifunctional protein HisIE"/>
    <property type="match status" value="1"/>
</dbReference>
<dbReference type="Gene3D" id="3.10.20.810">
    <property type="entry name" value="Phosphoribosyl-AMP cyclohydrolase"/>
    <property type="match status" value="1"/>
</dbReference>
<keyword evidence="10 11" id="KW-0368">Histidine biosynthesis</keyword>
<comment type="pathway">
    <text evidence="3 11">Amino-acid biosynthesis; L-histidine biosynthesis; L-histidine from 5-phospho-alpha-D-ribose 1-diphosphate: step 3/9.</text>
</comment>
<evidence type="ECO:0000256" key="11">
    <source>
        <dbReference type="HAMAP-Rule" id="MF_01021"/>
    </source>
</evidence>
<feature type="binding site" evidence="11">
    <location>
        <position position="96"/>
    </location>
    <ligand>
        <name>Mg(2+)</name>
        <dbReference type="ChEBI" id="CHEBI:18420"/>
    </ligand>
</feature>
<comment type="pathway">
    <text evidence="4">Amino-acid biosynthesis; L-histidine biosynthesis; L-histidine from 5-phospho-alpha-D-ribose 1-diphosphate: step 2/9.</text>
</comment>
<dbReference type="HAMAP" id="MF_01021">
    <property type="entry name" value="HisI"/>
    <property type="match status" value="1"/>
</dbReference>
<feature type="domain" description="Phosphoribosyl-AMP cyclohydrolase" evidence="12">
    <location>
        <begin position="47"/>
        <end position="122"/>
    </location>
</feature>